<reference evidence="3" key="1">
    <citation type="submission" date="2018-11" db="EMBL/GenBank/DDBJ databases">
        <title>Proposal to divide the Flavobacteriaceae and reorganize its genera based on Amino Acid Identity values calculated from whole genome sequences.</title>
        <authorList>
            <person name="Nicholson A.C."/>
            <person name="Gulvik C.A."/>
            <person name="Whitney A.M."/>
            <person name="Humrighouse B.W."/>
            <person name="Bell M."/>
            <person name="Holmes B."/>
            <person name="Steigerwalt A.G."/>
            <person name="Villarma A."/>
            <person name="Sheth M."/>
            <person name="Batra D."/>
            <person name="Pryor J."/>
            <person name="Bernardet J.-F."/>
            <person name="Hugo C."/>
            <person name="Kampfer P."/>
            <person name="Newman J."/>
            <person name="McQuiston J.R."/>
        </authorList>
    </citation>
    <scope>NUCLEOTIDE SEQUENCE [LARGE SCALE GENOMIC DNA]</scope>
    <source>
        <strain evidence="3">G0229</strain>
    </source>
</reference>
<feature type="transmembrane region" description="Helical" evidence="1">
    <location>
        <begin position="211"/>
        <end position="231"/>
    </location>
</feature>
<keyword evidence="3" id="KW-1185">Reference proteome</keyword>
<dbReference type="EMBL" id="CP033932">
    <property type="protein sequence ID" value="AZB25568.1"/>
    <property type="molecule type" value="Genomic_DNA"/>
</dbReference>
<dbReference type="AlphaFoldDB" id="A0A3G6T8N8"/>
<feature type="transmembrane region" description="Helical" evidence="1">
    <location>
        <begin position="58"/>
        <end position="78"/>
    </location>
</feature>
<evidence type="ECO:0000313" key="3">
    <source>
        <dbReference type="Proteomes" id="UP000271193"/>
    </source>
</evidence>
<keyword evidence="1" id="KW-1133">Transmembrane helix</keyword>
<dbReference type="Proteomes" id="UP000271193">
    <property type="component" value="Chromosome"/>
</dbReference>
<proteinExistence type="predicted"/>
<name>A0A3G6T8N8_9FLAO</name>
<evidence type="ECO:0000256" key="1">
    <source>
        <dbReference type="SAM" id="Phobius"/>
    </source>
</evidence>
<dbReference type="KEGG" id="cben:EG339_13730"/>
<gene>
    <name evidence="2" type="ORF">EG339_13730</name>
</gene>
<dbReference type="RefSeq" id="WP_123870522.1">
    <property type="nucleotide sequence ID" value="NZ_CP033932.1"/>
</dbReference>
<keyword evidence="1" id="KW-0472">Membrane</keyword>
<accession>A0A3G6T8N8</accession>
<protein>
    <submittedName>
        <fullName evidence="2">Uncharacterized protein</fullName>
    </submittedName>
</protein>
<dbReference type="GeneID" id="99065864"/>
<organism evidence="2 3">
    <name type="scientific">Chryseobacterium bernardetii</name>
    <dbReference type="NCBI Taxonomy" id="1241978"/>
    <lineage>
        <taxon>Bacteria</taxon>
        <taxon>Pseudomonadati</taxon>
        <taxon>Bacteroidota</taxon>
        <taxon>Flavobacteriia</taxon>
        <taxon>Flavobacteriales</taxon>
        <taxon>Weeksellaceae</taxon>
        <taxon>Chryseobacterium group</taxon>
        <taxon>Chryseobacterium</taxon>
    </lineage>
</organism>
<feature type="transmembrane region" description="Helical" evidence="1">
    <location>
        <begin position="16"/>
        <end position="38"/>
    </location>
</feature>
<keyword evidence="1" id="KW-0812">Transmembrane</keyword>
<evidence type="ECO:0000313" key="2">
    <source>
        <dbReference type="EMBL" id="AZB25568.1"/>
    </source>
</evidence>
<sequence length="232" mass="27178">MTEKFQTVVSKVNKPITYLLTGILWLVIIIILIVMGVISENIYSHFRRYIEDDPGTFFILIFTQLLLLFCGIALMMSLTYQKKEKIRKAVIDEKGVTFYNRQDHVMHIVLYSELQKAKNSSGDAFMYTTTGKYAKSYLKIYLKNKTGQIILTSIDFNFEYVILSNQFEMYRQFLRGIQCFRPDLTVSRQTIEEYRLDQDFQPVKNFGTFEYIIATLFTLTILGLIYAVSLLF</sequence>